<dbReference type="InterPro" id="IPR004089">
    <property type="entry name" value="MCPsignal_dom"/>
</dbReference>
<dbReference type="Gene3D" id="1.10.287.950">
    <property type="entry name" value="Methyl-accepting chemotaxis protein"/>
    <property type="match status" value="1"/>
</dbReference>
<dbReference type="FunFam" id="1.10.287.950:FF:000001">
    <property type="entry name" value="Methyl-accepting chemotaxis sensory transducer"/>
    <property type="match status" value="1"/>
</dbReference>
<evidence type="ECO:0000256" key="5">
    <source>
        <dbReference type="ARBA" id="ARBA00023224"/>
    </source>
</evidence>
<dbReference type="PANTHER" id="PTHR32089">
    <property type="entry name" value="METHYL-ACCEPTING CHEMOTAXIS PROTEIN MCPB"/>
    <property type="match status" value="1"/>
</dbReference>
<feature type="transmembrane region" description="Helical" evidence="8">
    <location>
        <begin position="20"/>
        <end position="40"/>
    </location>
</feature>
<evidence type="ECO:0000256" key="4">
    <source>
        <dbReference type="ARBA" id="ARBA00023136"/>
    </source>
</evidence>
<feature type="transmembrane region" description="Helical" evidence="8">
    <location>
        <begin position="200"/>
        <end position="219"/>
    </location>
</feature>
<dbReference type="PROSITE" id="PS50885">
    <property type="entry name" value="HAMP"/>
    <property type="match status" value="1"/>
</dbReference>
<evidence type="ECO:0000313" key="12">
    <source>
        <dbReference type="Proteomes" id="UP000004349"/>
    </source>
</evidence>
<name>F9RS85_9VIBR</name>
<organism evidence="11 12">
    <name type="scientific">Vibrio scophthalmi LMG 19158</name>
    <dbReference type="NCBI Taxonomy" id="870967"/>
    <lineage>
        <taxon>Bacteria</taxon>
        <taxon>Pseudomonadati</taxon>
        <taxon>Pseudomonadota</taxon>
        <taxon>Gammaproteobacteria</taxon>
        <taxon>Vibrionales</taxon>
        <taxon>Vibrionaceae</taxon>
        <taxon>Vibrio</taxon>
    </lineage>
</organism>
<comment type="caution">
    <text evidence="11">The sequence shown here is derived from an EMBL/GenBank/DDBJ whole genome shotgun (WGS) entry which is preliminary data.</text>
</comment>
<proteinExistence type="inferred from homology"/>
<dbReference type="SUPFAM" id="SSF58104">
    <property type="entry name" value="Methyl-accepting chemotaxis protein (MCP) signaling domain"/>
    <property type="match status" value="1"/>
</dbReference>
<comment type="subcellular location">
    <subcellularLocation>
        <location evidence="1">Membrane</location>
        <topology evidence="1">Multi-pass membrane protein</topology>
    </subcellularLocation>
</comment>
<dbReference type="Proteomes" id="UP000004349">
    <property type="component" value="Unassembled WGS sequence"/>
</dbReference>
<dbReference type="InterPro" id="IPR003660">
    <property type="entry name" value="HAMP_dom"/>
</dbReference>
<dbReference type="CDD" id="cd11386">
    <property type="entry name" value="MCP_signal"/>
    <property type="match status" value="1"/>
</dbReference>
<feature type="domain" description="HAMP" evidence="10">
    <location>
        <begin position="222"/>
        <end position="276"/>
    </location>
</feature>
<dbReference type="PANTHER" id="PTHR32089:SF119">
    <property type="entry name" value="METHYL-ACCEPTING CHEMOTAXIS PROTEIN CTPL"/>
    <property type="match status" value="1"/>
</dbReference>
<dbReference type="GO" id="GO:0006935">
    <property type="term" value="P:chemotaxis"/>
    <property type="evidence" value="ECO:0007669"/>
    <property type="project" value="UniProtKB-ARBA"/>
</dbReference>
<comment type="similarity">
    <text evidence="6">Belongs to the methyl-accepting chemotaxis (MCP) protein family.</text>
</comment>
<keyword evidence="4 8" id="KW-0472">Membrane</keyword>
<dbReference type="Gene3D" id="6.10.340.10">
    <property type="match status" value="1"/>
</dbReference>
<dbReference type="PROSITE" id="PS50111">
    <property type="entry name" value="CHEMOTAXIS_TRANSDUC_2"/>
    <property type="match status" value="1"/>
</dbReference>
<dbReference type="SMART" id="SM00304">
    <property type="entry name" value="HAMP"/>
    <property type="match status" value="1"/>
</dbReference>
<evidence type="ECO:0000256" key="3">
    <source>
        <dbReference type="ARBA" id="ARBA00022989"/>
    </source>
</evidence>
<dbReference type="GO" id="GO:0016020">
    <property type="term" value="C:membrane"/>
    <property type="evidence" value="ECO:0007669"/>
    <property type="project" value="UniProtKB-SubCell"/>
</dbReference>
<dbReference type="GO" id="GO:0007165">
    <property type="term" value="P:signal transduction"/>
    <property type="evidence" value="ECO:0007669"/>
    <property type="project" value="UniProtKB-KW"/>
</dbReference>
<accession>F9RS85</accession>
<dbReference type="Pfam" id="PF00015">
    <property type="entry name" value="MCPsignal"/>
    <property type="match status" value="1"/>
</dbReference>
<dbReference type="Pfam" id="PF00672">
    <property type="entry name" value="HAMP"/>
    <property type="match status" value="1"/>
</dbReference>
<keyword evidence="3 8" id="KW-1133">Transmembrane helix</keyword>
<evidence type="ECO:0000256" key="2">
    <source>
        <dbReference type="ARBA" id="ARBA00022692"/>
    </source>
</evidence>
<feature type="domain" description="Methyl-accepting transducer" evidence="9">
    <location>
        <begin position="281"/>
        <end position="517"/>
    </location>
</feature>
<dbReference type="CDD" id="cd06225">
    <property type="entry name" value="HAMP"/>
    <property type="match status" value="1"/>
</dbReference>
<evidence type="ECO:0000259" key="10">
    <source>
        <dbReference type="PROSITE" id="PS50885"/>
    </source>
</evidence>
<evidence type="ECO:0000256" key="8">
    <source>
        <dbReference type="SAM" id="Phobius"/>
    </source>
</evidence>
<reference evidence="11 12" key="1">
    <citation type="journal article" date="2012" name="Int. J. Syst. Evol. Microbiol.">
        <title>Vibrio caribbeanicus sp. nov., isolated from the marine sponge Scleritoderma cyanea.</title>
        <authorList>
            <person name="Hoffmann M."/>
            <person name="Monday S.R."/>
            <person name="Allard M.W."/>
            <person name="Strain E.A."/>
            <person name="Whittaker P."/>
            <person name="Naum M."/>
            <person name="McCarthy P.J."/>
            <person name="Lopez J.V."/>
            <person name="Fischer M."/>
            <person name="Brown E.W."/>
        </authorList>
    </citation>
    <scope>NUCLEOTIDE SEQUENCE [LARGE SCALE GENOMIC DNA]</scope>
    <source>
        <strain evidence="11 12">LMG 19158</strain>
    </source>
</reference>
<keyword evidence="2 8" id="KW-0812">Transmembrane</keyword>
<evidence type="ECO:0000259" key="9">
    <source>
        <dbReference type="PROSITE" id="PS50111"/>
    </source>
</evidence>
<evidence type="ECO:0000313" key="11">
    <source>
        <dbReference type="EMBL" id="EGU32411.1"/>
    </source>
</evidence>
<dbReference type="SMART" id="SM00283">
    <property type="entry name" value="MA"/>
    <property type="match status" value="1"/>
</dbReference>
<keyword evidence="5 7" id="KW-0807">Transducer</keyword>
<evidence type="ECO:0000256" key="1">
    <source>
        <dbReference type="ARBA" id="ARBA00004141"/>
    </source>
</evidence>
<sequence>MLTLSYKAAVMKNLSISFKVSIPLIAVLSTLLFSTMFSMFQANTQKELNRQLNASVLPAFTNLEDAYRDLYQVMVAAMNIYRVSDPEQIAYHTEEYFDNAKKAIPRMQSALPLYQQGLLSAETRINYDTMISTTDIWLDSFKPMFDNPAQAEGYFNQNEQLIEKQFKVIRENLGLIKDDIELQKEVLIEEVNASISRSNVAVQFSAAFAVLVAILAFWMNSRFVVNPIKSLQLAMNDISQGEADLSQRIDIDTKDELGALAKSFNTFVSRIHTTVEQVVISSNAVRSEMENIKSITHSMANFSSSQQQESEMVATAVSQMLATTETVSEHAIVAADSSREANKEAETTNNTITSTVSSIESLSADVSNASSVINTLDSDVGNIVTILDVIRDIAEQTNLLALNAAIEAARAGEQGRGFAVVADEVRSLASRTQQSTGEIQAMIERLKDGAKRAVTVMDSSQQSSNETISTAQSAALSLNTIRSAIESINDMNDQIAIAATEQASVANEVNGNIHRIAGSSQQMVEMVNSADNACGSLEQQCHHLDHLVAEFKV</sequence>
<evidence type="ECO:0000256" key="6">
    <source>
        <dbReference type="ARBA" id="ARBA00029447"/>
    </source>
</evidence>
<dbReference type="eggNOG" id="COG0840">
    <property type="taxonomic scope" value="Bacteria"/>
</dbReference>
<dbReference type="AlphaFoldDB" id="F9RS85"/>
<protein>
    <submittedName>
        <fullName evidence="11">Methyl-accepting chemotaxis protein</fullName>
    </submittedName>
</protein>
<dbReference type="EMBL" id="AFWE01000185">
    <property type="protein sequence ID" value="EGU32411.1"/>
    <property type="molecule type" value="Genomic_DNA"/>
</dbReference>
<evidence type="ECO:0000256" key="7">
    <source>
        <dbReference type="PROSITE-ProRule" id="PRU00284"/>
    </source>
</evidence>
<gene>
    <name evidence="11" type="ORF">VIS19158_06330</name>
</gene>